<evidence type="ECO:0000256" key="1">
    <source>
        <dbReference type="ARBA" id="ARBA00004651"/>
    </source>
</evidence>
<proteinExistence type="predicted"/>
<keyword evidence="4 6" id="KW-1133">Transmembrane helix</keyword>
<reference evidence="7 8" key="1">
    <citation type="submission" date="2018-05" db="EMBL/GenBank/DDBJ databases">
        <title>Integrated omic analyses show evidence that a Ca. Accumulibacter phosphatis strain performs denitrification under micro-aerobic conditions.</title>
        <authorList>
            <person name="Camejo P.Y."/>
            <person name="Katherine M.D."/>
            <person name="Daniel N.R."/>
        </authorList>
    </citation>
    <scope>NUCLEOTIDE SEQUENCE [LARGE SCALE GENOMIC DNA]</scope>
    <source>
        <strain evidence="7">UW-LDO-IC</strain>
    </source>
</reference>
<organism evidence="7 8">
    <name type="scientific">Candidatus Accumulibacter meliphilus</name>
    <dbReference type="NCBI Taxonomy" id="2211374"/>
    <lineage>
        <taxon>Bacteria</taxon>
        <taxon>Pseudomonadati</taxon>
        <taxon>Pseudomonadota</taxon>
        <taxon>Betaproteobacteria</taxon>
        <taxon>Candidatus Accumulibacter</taxon>
    </lineage>
</organism>
<feature type="transmembrane region" description="Helical" evidence="6">
    <location>
        <begin position="133"/>
        <end position="151"/>
    </location>
</feature>
<evidence type="ECO:0008006" key="9">
    <source>
        <dbReference type="Google" id="ProtNLM"/>
    </source>
</evidence>
<keyword evidence="3 6" id="KW-0812">Transmembrane</keyword>
<evidence type="ECO:0000256" key="3">
    <source>
        <dbReference type="ARBA" id="ARBA00022692"/>
    </source>
</evidence>
<keyword evidence="5 6" id="KW-0472">Membrane</keyword>
<dbReference type="AlphaFoldDB" id="A0A369XNF6"/>
<gene>
    <name evidence="7" type="ORF">DVS81_19540</name>
</gene>
<accession>A0A369XNF6</accession>
<feature type="transmembrane region" description="Helical" evidence="6">
    <location>
        <begin position="75"/>
        <end position="99"/>
    </location>
</feature>
<protein>
    <recommendedName>
        <fullName evidence="9">Phosphate-starvation-inducible PsiE family protein</fullName>
    </recommendedName>
</protein>
<keyword evidence="2" id="KW-1003">Cell membrane</keyword>
<dbReference type="GO" id="GO:0005886">
    <property type="term" value="C:plasma membrane"/>
    <property type="evidence" value="ECO:0007669"/>
    <property type="project" value="UniProtKB-SubCell"/>
</dbReference>
<evidence type="ECO:0000256" key="4">
    <source>
        <dbReference type="ARBA" id="ARBA00022989"/>
    </source>
</evidence>
<evidence type="ECO:0000256" key="6">
    <source>
        <dbReference type="SAM" id="Phobius"/>
    </source>
</evidence>
<comment type="caution">
    <text evidence="7">The sequence shown here is derived from an EMBL/GenBank/DDBJ whole genome shotgun (WGS) entry which is preliminary data.</text>
</comment>
<evidence type="ECO:0000313" key="7">
    <source>
        <dbReference type="EMBL" id="RDE48918.1"/>
    </source>
</evidence>
<evidence type="ECO:0000256" key="2">
    <source>
        <dbReference type="ARBA" id="ARBA00022475"/>
    </source>
</evidence>
<feature type="transmembrane region" description="Helical" evidence="6">
    <location>
        <begin position="106"/>
        <end position="127"/>
    </location>
</feature>
<dbReference type="EMBL" id="QPGA01000071">
    <property type="protein sequence ID" value="RDE48918.1"/>
    <property type="molecule type" value="Genomic_DNA"/>
</dbReference>
<sequence length="157" mass="17401">MNMSEENGSALHDDHLSEKHDDPLVRGLNMVIRQAIRLLAVLMTLVILWCVADVVLVLYKALSSPPVLLLDLNDIFVVFAAFLAVLIAIEILVNITLYLRDDVIHVQLVVATALMAIARKVIVLDLSTLRAEYLYGIAAILLALGLTYWLVSTQPKK</sequence>
<dbReference type="Pfam" id="PF06146">
    <property type="entry name" value="PsiE"/>
    <property type="match status" value="1"/>
</dbReference>
<evidence type="ECO:0000313" key="8">
    <source>
        <dbReference type="Proteomes" id="UP000253831"/>
    </source>
</evidence>
<dbReference type="InterPro" id="IPR020948">
    <property type="entry name" value="P_starv_induced_PsiE-like"/>
</dbReference>
<name>A0A369XNF6_9PROT</name>
<comment type="subcellular location">
    <subcellularLocation>
        <location evidence="1">Cell membrane</location>
        <topology evidence="1">Multi-pass membrane protein</topology>
    </subcellularLocation>
</comment>
<dbReference type="Proteomes" id="UP000253831">
    <property type="component" value="Unassembled WGS sequence"/>
</dbReference>
<evidence type="ECO:0000256" key="5">
    <source>
        <dbReference type="ARBA" id="ARBA00023136"/>
    </source>
</evidence>
<feature type="transmembrane region" description="Helical" evidence="6">
    <location>
        <begin position="36"/>
        <end position="59"/>
    </location>
</feature>